<dbReference type="PANTHER" id="PTHR46796">
    <property type="entry name" value="HTH-TYPE TRANSCRIPTIONAL ACTIVATOR RHAS-RELATED"/>
    <property type="match status" value="1"/>
</dbReference>
<keyword evidence="3" id="KW-0804">Transcription</keyword>
<dbReference type="RefSeq" id="WP_170168779.1">
    <property type="nucleotide sequence ID" value="NZ_JBEHHI010000001.1"/>
</dbReference>
<feature type="domain" description="HTH araC/xylS-type" evidence="4">
    <location>
        <begin position="184"/>
        <end position="282"/>
    </location>
</feature>
<protein>
    <submittedName>
        <fullName evidence="5">AraC family transcriptional activator of pobA</fullName>
    </submittedName>
</protein>
<evidence type="ECO:0000259" key="4">
    <source>
        <dbReference type="PROSITE" id="PS01124"/>
    </source>
</evidence>
<dbReference type="InterPro" id="IPR047264">
    <property type="entry name" value="Cupin_HpaA-like_N"/>
</dbReference>
<dbReference type="InterPro" id="IPR014710">
    <property type="entry name" value="RmlC-like_jellyroll"/>
</dbReference>
<dbReference type="InterPro" id="IPR009057">
    <property type="entry name" value="Homeodomain-like_sf"/>
</dbReference>
<evidence type="ECO:0000256" key="1">
    <source>
        <dbReference type="ARBA" id="ARBA00023015"/>
    </source>
</evidence>
<dbReference type="InterPro" id="IPR050204">
    <property type="entry name" value="AraC_XylS_family_regulators"/>
</dbReference>
<dbReference type="PRINTS" id="PR00032">
    <property type="entry name" value="HTHARAC"/>
</dbReference>
<dbReference type="SUPFAM" id="SSF46689">
    <property type="entry name" value="Homeodomain-like"/>
    <property type="match status" value="2"/>
</dbReference>
<dbReference type="PROSITE" id="PS01124">
    <property type="entry name" value="HTH_ARAC_FAMILY_2"/>
    <property type="match status" value="1"/>
</dbReference>
<proteinExistence type="predicted"/>
<keyword evidence="6" id="KW-1185">Reference proteome</keyword>
<comment type="caution">
    <text evidence="5">The sequence shown here is derived from an EMBL/GenBank/DDBJ whole genome shotgun (WGS) entry which is preliminary data.</text>
</comment>
<evidence type="ECO:0000256" key="3">
    <source>
        <dbReference type="ARBA" id="ARBA00023163"/>
    </source>
</evidence>
<reference evidence="5 6" key="1">
    <citation type="submission" date="2024-06" db="EMBL/GenBank/DDBJ databases">
        <title>Genome of Rhodovulum iodosum, a marine photoferrotroph.</title>
        <authorList>
            <person name="Bianchini G."/>
            <person name="Nikeleit V."/>
            <person name="Kappler A."/>
            <person name="Bryce C."/>
            <person name="Sanchez-Baracaldo P."/>
        </authorList>
    </citation>
    <scope>NUCLEOTIDE SEQUENCE [LARGE SCALE GENOMIC DNA]</scope>
    <source>
        <strain evidence="5 6">UT/N1</strain>
    </source>
</reference>
<dbReference type="CDD" id="cd06999">
    <property type="entry name" value="cupin_HpaA-like_N"/>
    <property type="match status" value="1"/>
</dbReference>
<keyword evidence="1" id="KW-0805">Transcription regulation</keyword>
<dbReference type="Gene3D" id="2.60.120.10">
    <property type="entry name" value="Jelly Rolls"/>
    <property type="match status" value="1"/>
</dbReference>
<dbReference type="Gene3D" id="1.10.10.60">
    <property type="entry name" value="Homeodomain-like"/>
    <property type="match status" value="1"/>
</dbReference>
<keyword evidence="2" id="KW-0238">DNA-binding</keyword>
<dbReference type="SMART" id="SM00342">
    <property type="entry name" value="HTH_ARAC"/>
    <property type="match status" value="1"/>
</dbReference>
<gene>
    <name evidence="5" type="ORF">Ga0609869_000111</name>
</gene>
<dbReference type="Proteomes" id="UP001560019">
    <property type="component" value="Unassembled WGS sequence"/>
</dbReference>
<accession>A0ABV3XNR7</accession>
<dbReference type="InterPro" id="IPR011051">
    <property type="entry name" value="RmlC_Cupin_sf"/>
</dbReference>
<dbReference type="Pfam" id="PF07883">
    <property type="entry name" value="Cupin_2"/>
    <property type="match status" value="1"/>
</dbReference>
<dbReference type="Pfam" id="PF12833">
    <property type="entry name" value="HTH_18"/>
    <property type="match status" value="1"/>
</dbReference>
<dbReference type="InterPro" id="IPR018060">
    <property type="entry name" value="HTH_AraC"/>
</dbReference>
<evidence type="ECO:0000256" key="2">
    <source>
        <dbReference type="ARBA" id="ARBA00023125"/>
    </source>
</evidence>
<dbReference type="InterPro" id="IPR013096">
    <property type="entry name" value="Cupin_2"/>
</dbReference>
<organism evidence="5 6">
    <name type="scientific">Rhodovulum iodosum</name>
    <dbReference type="NCBI Taxonomy" id="68291"/>
    <lineage>
        <taxon>Bacteria</taxon>
        <taxon>Pseudomonadati</taxon>
        <taxon>Pseudomonadota</taxon>
        <taxon>Alphaproteobacteria</taxon>
        <taxon>Rhodobacterales</taxon>
        <taxon>Paracoccaceae</taxon>
        <taxon>Rhodovulum</taxon>
    </lineage>
</organism>
<dbReference type="SUPFAM" id="SSF51182">
    <property type="entry name" value="RmlC-like cupins"/>
    <property type="match status" value="1"/>
</dbReference>
<evidence type="ECO:0000313" key="6">
    <source>
        <dbReference type="Proteomes" id="UP001560019"/>
    </source>
</evidence>
<dbReference type="InterPro" id="IPR020449">
    <property type="entry name" value="Tscrpt_reg_AraC-type_HTH"/>
</dbReference>
<dbReference type="EMBL" id="JBEHHI010000001">
    <property type="protein sequence ID" value="MEX5726758.1"/>
    <property type="molecule type" value="Genomic_DNA"/>
</dbReference>
<sequence>MTRASGPGPIPAYALYGERGAFPDLLHCERVWERARVHGWRIAPHRHPDLHQVFVLQSGEAEMEVDGQARTLSLPCAVSVPRQVVHGFRFARGTEGLVLTVPVTEIAALTRDAPELAALAQAPAFVAATPALAAAMAAIHAERLGTGWARAPMLRALTLQALCLIGRAADSARRGTDPARARIAAFEALAQENLSEGWSVADYAQVLDISPTHLTRLCRQVTGQPPRAFLQGLLVQEAKRLLAYTALDVAEIGYRLGIEDPSYFSRLFKRHTGRSPRAFRAPYRGAGDPGNAPVPA</sequence>
<name>A0ABV3XNR7_9RHOB</name>
<evidence type="ECO:0000313" key="5">
    <source>
        <dbReference type="EMBL" id="MEX5726758.1"/>
    </source>
</evidence>
<dbReference type="PANTHER" id="PTHR46796:SF13">
    <property type="entry name" value="HTH-TYPE TRANSCRIPTIONAL ACTIVATOR RHAS"/>
    <property type="match status" value="1"/>
</dbReference>